<sequence>MKWKESKNVYKEIKRISDNFDTLDYNNFEPLFGPEFSFDPSQFIDFAQLSEIEDISSKESKREADQITDTSYPGFSHSYDFIGHTNSESSLGSDMDSYRNVWREGNGEIKTNDDKVRHLSIRGEIFASNMRKTNKQHLVI</sequence>
<accession>A0A5S6PDY6</accession>
<dbReference type="KEGG" id="bmy:BM_BM17660"/>
<proteinExistence type="predicted"/>
<keyword evidence="2" id="KW-1185">Reference proteome</keyword>
<dbReference type="Proteomes" id="UP000006672">
    <property type="component" value="Unassembled WGS sequence"/>
</dbReference>
<protein>
    <submittedName>
        <fullName evidence="1 3">Uncharacterized protein</fullName>
    </submittedName>
</protein>
<dbReference type="GeneID" id="66058920"/>
<accession>A0A4E9FKM1</accession>
<name>A0A4E9FKM1_BRUMA</name>
<reference evidence="1" key="2">
    <citation type="submission" date="2019-04" db="EMBL/GenBank/DDBJ databases">
        <authorList>
            <person name="Howe K."/>
            <person name="Paulini M."/>
            <person name="Williams G."/>
        </authorList>
    </citation>
    <scope>NUCLEOTIDE SEQUENCE [LARGE SCALE GENOMIC DNA]</scope>
    <source>
        <strain evidence="1">FR3</strain>
    </source>
</reference>
<dbReference type="WBParaSite" id="Bm17660.1">
    <property type="protein sequence ID" value="Bm17660.1"/>
    <property type="gene ID" value="WBGene00268802"/>
</dbReference>
<reference evidence="2" key="1">
    <citation type="journal article" date="2007" name="Science">
        <title>Draft genome of the filarial nematode parasite Brugia malayi.</title>
        <authorList>
            <person name="Ghedin E."/>
            <person name="Wang S."/>
            <person name="Spiro D."/>
            <person name="Caler E."/>
            <person name="Zhao Q."/>
            <person name="Crabtree J."/>
            <person name="Allen J.E."/>
            <person name="Delcher A.L."/>
            <person name="Guiliano D.B."/>
            <person name="Miranda-Saavedra D."/>
            <person name="Angiuoli S.V."/>
            <person name="Creasy T."/>
            <person name="Amedeo P."/>
            <person name="Haas B."/>
            <person name="El-Sayed N.M."/>
            <person name="Wortman J.R."/>
            <person name="Feldblyum T."/>
            <person name="Tallon L."/>
            <person name="Schatz M."/>
            <person name="Shumway M."/>
            <person name="Koo H."/>
            <person name="Salzberg S.L."/>
            <person name="Schobel S."/>
            <person name="Pertea M."/>
            <person name="Pop M."/>
            <person name="White O."/>
            <person name="Barton G.J."/>
            <person name="Carlow C.K."/>
            <person name="Crawford M.J."/>
            <person name="Daub J."/>
            <person name="Dimmic M.W."/>
            <person name="Estes C.F."/>
            <person name="Foster J.M."/>
            <person name="Ganatra M."/>
            <person name="Gregory W.F."/>
            <person name="Johnson N.M."/>
            <person name="Jin J."/>
            <person name="Komuniecki R."/>
            <person name="Korf I."/>
            <person name="Kumar S."/>
            <person name="Laney S."/>
            <person name="Li B.W."/>
            <person name="Li W."/>
            <person name="Lindblom T.H."/>
            <person name="Lustigman S."/>
            <person name="Ma D."/>
            <person name="Maina C.V."/>
            <person name="Martin D.M."/>
            <person name="McCarter J.P."/>
            <person name="McReynolds L."/>
            <person name="Mitreva M."/>
            <person name="Nutman T.B."/>
            <person name="Parkinson J."/>
            <person name="Peregrin-Alvarez J.M."/>
            <person name="Poole C."/>
            <person name="Ren Q."/>
            <person name="Saunders L."/>
            <person name="Sluder A.E."/>
            <person name="Smith K."/>
            <person name="Stanke M."/>
            <person name="Unnasch T.R."/>
            <person name="Ware J."/>
            <person name="Wei A.D."/>
            <person name="Weil G."/>
            <person name="Williams D.J."/>
            <person name="Zhang Y."/>
            <person name="Williams S.A."/>
            <person name="Fraser-Liggett C."/>
            <person name="Slatko B."/>
            <person name="Blaxter M.L."/>
            <person name="Scott A.L."/>
        </authorList>
    </citation>
    <scope>NUCLEOTIDE SEQUENCE</scope>
    <source>
        <strain evidence="2">FR3</strain>
    </source>
</reference>
<gene>
    <name evidence="1 3" type="primary">Bm17660</name>
    <name evidence="1" type="ORF">BM_BM17660</name>
</gene>
<dbReference type="CTD" id="66058920"/>
<dbReference type="STRING" id="6279.A0A5S6PDY6"/>
<dbReference type="EMBL" id="CAAKNF010000194">
    <property type="protein sequence ID" value="VIO96964.1"/>
    <property type="molecule type" value="Genomic_DNA"/>
</dbReference>
<evidence type="ECO:0000313" key="3">
    <source>
        <dbReference type="WBParaSite" id="Bm17660.1"/>
    </source>
</evidence>
<dbReference type="AlphaFoldDB" id="A0A4E9FKM1"/>
<evidence type="ECO:0000313" key="2">
    <source>
        <dbReference type="Proteomes" id="UP000006672"/>
    </source>
</evidence>
<evidence type="ECO:0000313" key="1">
    <source>
        <dbReference type="EMBL" id="VIO96964.1"/>
    </source>
</evidence>
<dbReference type="RefSeq" id="XP_042936714.1">
    <property type="nucleotide sequence ID" value="XM_043080780.1"/>
</dbReference>
<organism evidence="1">
    <name type="scientific">Brugia malayi</name>
    <name type="common">Filarial nematode worm</name>
    <dbReference type="NCBI Taxonomy" id="6279"/>
    <lineage>
        <taxon>Eukaryota</taxon>
        <taxon>Metazoa</taxon>
        <taxon>Ecdysozoa</taxon>
        <taxon>Nematoda</taxon>
        <taxon>Chromadorea</taxon>
        <taxon>Rhabditida</taxon>
        <taxon>Spirurina</taxon>
        <taxon>Spiruromorpha</taxon>
        <taxon>Filarioidea</taxon>
        <taxon>Onchocercidae</taxon>
        <taxon>Brugia</taxon>
    </lineage>
</organism>
<reference evidence="3" key="3">
    <citation type="submission" date="2019-12" db="UniProtKB">
        <authorList>
            <consortium name="WormBaseParasite"/>
        </authorList>
    </citation>
    <scope>IDENTIFICATION</scope>
</reference>